<evidence type="ECO:0000313" key="3">
    <source>
        <dbReference type="Proteomes" id="UP000005408"/>
    </source>
</evidence>
<sequence>MPAANRNNPWRIQPKPVPVPYDKTAKIAARSLASYKTQVPSPHDAREEKYRRRQSQLTSQGYFAAQNVPYKGLGDPFYLDEQRMILHALGQWDAKYDEETSSSSDEDEYDISAELQQQKRQQVSATSFVLRRSKTDMNTLQREVIHGRNMVRNVKLGHGLFDLIKTEQAAKVRILSVTITTIHFL</sequence>
<dbReference type="AlphaFoldDB" id="A0A8W8NEN4"/>
<dbReference type="Proteomes" id="UP000005408">
    <property type="component" value="Unassembled WGS sequence"/>
</dbReference>
<organism evidence="2 3">
    <name type="scientific">Magallana gigas</name>
    <name type="common">Pacific oyster</name>
    <name type="synonym">Crassostrea gigas</name>
    <dbReference type="NCBI Taxonomy" id="29159"/>
    <lineage>
        <taxon>Eukaryota</taxon>
        <taxon>Metazoa</taxon>
        <taxon>Spiralia</taxon>
        <taxon>Lophotrochozoa</taxon>
        <taxon>Mollusca</taxon>
        <taxon>Bivalvia</taxon>
        <taxon>Autobranchia</taxon>
        <taxon>Pteriomorphia</taxon>
        <taxon>Ostreida</taxon>
        <taxon>Ostreoidea</taxon>
        <taxon>Ostreidae</taxon>
        <taxon>Magallana</taxon>
    </lineage>
</organism>
<name>A0A8W8NEN4_MAGGI</name>
<evidence type="ECO:0000313" key="2">
    <source>
        <dbReference type="EnsemblMetazoa" id="G4990.4:cds"/>
    </source>
</evidence>
<dbReference type="InterPro" id="IPR031526">
    <property type="entry name" value="DUF4698"/>
</dbReference>
<protein>
    <submittedName>
        <fullName evidence="2">Uncharacterized protein</fullName>
    </submittedName>
</protein>
<proteinExistence type="predicted"/>
<reference evidence="2" key="1">
    <citation type="submission" date="2022-08" db="UniProtKB">
        <authorList>
            <consortium name="EnsemblMetazoa"/>
        </authorList>
    </citation>
    <scope>IDENTIFICATION</scope>
    <source>
        <strain evidence="2">05x7-T-G4-1.051#20</strain>
    </source>
</reference>
<keyword evidence="3" id="KW-1185">Reference proteome</keyword>
<evidence type="ECO:0000256" key="1">
    <source>
        <dbReference type="SAM" id="MobiDB-lite"/>
    </source>
</evidence>
<dbReference type="PANTHER" id="PTHR34754">
    <property type="entry name" value="COILED-COIL DOMAIN-CONTAINING PROTEIN 60"/>
    <property type="match status" value="1"/>
</dbReference>
<dbReference type="EnsemblMetazoa" id="G4990.4">
    <property type="protein sequence ID" value="G4990.4:cds"/>
    <property type="gene ID" value="G4990"/>
</dbReference>
<accession>A0A8W8NEN4</accession>
<feature type="region of interest" description="Disordered" evidence="1">
    <location>
        <begin position="32"/>
        <end position="58"/>
    </location>
</feature>
<dbReference type="PANTHER" id="PTHR34754:SF1">
    <property type="entry name" value="COILED-COIL DOMAIN-CONTAINING PROTEIN 60"/>
    <property type="match status" value="1"/>
</dbReference>